<dbReference type="PANTHER" id="PTHR46383:SF1">
    <property type="entry name" value="ASPARTATE AMINOTRANSFERASE"/>
    <property type="match status" value="1"/>
</dbReference>
<dbReference type="CDD" id="cd00609">
    <property type="entry name" value="AAT_like"/>
    <property type="match status" value="1"/>
</dbReference>
<dbReference type="InterPro" id="IPR015422">
    <property type="entry name" value="PyrdxlP-dep_Trfase_small"/>
</dbReference>
<evidence type="ECO:0000256" key="5">
    <source>
        <dbReference type="ARBA" id="ARBA00022898"/>
    </source>
</evidence>
<dbReference type="EMBL" id="LSGP01000017">
    <property type="protein sequence ID" value="KYZ76138.1"/>
    <property type="molecule type" value="Genomic_DNA"/>
</dbReference>
<comment type="cofactor">
    <cofactor evidence="1 6">
        <name>pyridoxal 5'-phosphate</name>
        <dbReference type="ChEBI" id="CHEBI:597326"/>
    </cofactor>
</comment>
<evidence type="ECO:0000256" key="4">
    <source>
        <dbReference type="ARBA" id="ARBA00022679"/>
    </source>
</evidence>
<dbReference type="FunFam" id="3.40.640.10:FF:000033">
    <property type="entry name" value="Aspartate aminotransferase"/>
    <property type="match status" value="1"/>
</dbReference>
<dbReference type="PROSITE" id="PS00105">
    <property type="entry name" value="AA_TRANSFER_CLASS_1"/>
    <property type="match status" value="1"/>
</dbReference>
<dbReference type="InterPro" id="IPR004839">
    <property type="entry name" value="Aminotransferase_I/II_large"/>
</dbReference>
<evidence type="ECO:0000256" key="6">
    <source>
        <dbReference type="RuleBase" id="RU000481"/>
    </source>
</evidence>
<accession>A0A154BRJ0</accession>
<keyword evidence="9" id="KW-1185">Reference proteome</keyword>
<evidence type="ECO:0000259" key="7">
    <source>
        <dbReference type="Pfam" id="PF00155"/>
    </source>
</evidence>
<reference evidence="8 9" key="1">
    <citation type="submission" date="2016-02" db="EMBL/GenBank/DDBJ databases">
        <title>Anaerosporomusa subterraneum gen. nov., sp. nov., a spore-forming obligate anaerobe isolated from saprolite.</title>
        <authorList>
            <person name="Choi J.K."/>
            <person name="Shah M."/>
            <person name="Yee N."/>
        </authorList>
    </citation>
    <scope>NUCLEOTIDE SEQUENCE [LARGE SCALE GENOMIC DNA]</scope>
    <source>
        <strain evidence="8 9">RU4</strain>
    </source>
</reference>
<dbReference type="InterPro" id="IPR015421">
    <property type="entry name" value="PyrdxlP-dep_Trfase_major"/>
</dbReference>
<dbReference type="OrthoDB" id="9802328at2"/>
<dbReference type="EC" id="2.6.1.-" evidence="6"/>
<dbReference type="Pfam" id="PF00155">
    <property type="entry name" value="Aminotran_1_2"/>
    <property type="match status" value="1"/>
</dbReference>
<dbReference type="Gene3D" id="3.90.1150.10">
    <property type="entry name" value="Aspartate Aminotransferase, domain 1"/>
    <property type="match status" value="1"/>
</dbReference>
<keyword evidence="4 6" id="KW-0808">Transferase</keyword>
<organism evidence="8 9">
    <name type="scientific">Anaerosporomusa subterranea</name>
    <dbReference type="NCBI Taxonomy" id="1794912"/>
    <lineage>
        <taxon>Bacteria</taxon>
        <taxon>Bacillati</taxon>
        <taxon>Bacillota</taxon>
        <taxon>Negativicutes</taxon>
        <taxon>Acetonemataceae</taxon>
        <taxon>Anaerosporomusa</taxon>
    </lineage>
</organism>
<dbReference type="RefSeq" id="WP_066241053.1">
    <property type="nucleotide sequence ID" value="NZ_LSGP01000017.1"/>
</dbReference>
<evidence type="ECO:0000313" key="9">
    <source>
        <dbReference type="Proteomes" id="UP000076268"/>
    </source>
</evidence>
<dbReference type="InterPro" id="IPR004838">
    <property type="entry name" value="NHTrfase_class1_PyrdxlP-BS"/>
</dbReference>
<dbReference type="GO" id="GO:0030170">
    <property type="term" value="F:pyridoxal phosphate binding"/>
    <property type="evidence" value="ECO:0007669"/>
    <property type="project" value="InterPro"/>
</dbReference>
<keyword evidence="3 6" id="KW-0032">Aminotransferase</keyword>
<dbReference type="GO" id="GO:0006520">
    <property type="term" value="P:amino acid metabolic process"/>
    <property type="evidence" value="ECO:0007669"/>
    <property type="project" value="InterPro"/>
</dbReference>
<proteinExistence type="inferred from homology"/>
<dbReference type="Gene3D" id="3.40.640.10">
    <property type="entry name" value="Type I PLP-dependent aspartate aminotransferase-like (Major domain)"/>
    <property type="match status" value="1"/>
</dbReference>
<evidence type="ECO:0000256" key="3">
    <source>
        <dbReference type="ARBA" id="ARBA00022576"/>
    </source>
</evidence>
<protein>
    <recommendedName>
        <fullName evidence="6">Aminotransferase</fullName>
        <ecNumber evidence="6">2.6.1.-</ecNumber>
    </recommendedName>
</protein>
<dbReference type="InterPro" id="IPR050596">
    <property type="entry name" value="AspAT/PAT-like"/>
</dbReference>
<comment type="caution">
    <text evidence="8">The sequence shown here is derived from an EMBL/GenBank/DDBJ whole genome shotgun (WGS) entry which is preliminary data.</text>
</comment>
<comment type="similarity">
    <text evidence="2 6">Belongs to the class-I pyridoxal-phosphate-dependent aminotransferase family.</text>
</comment>
<dbReference type="GO" id="GO:0008483">
    <property type="term" value="F:transaminase activity"/>
    <property type="evidence" value="ECO:0007669"/>
    <property type="project" value="UniProtKB-KW"/>
</dbReference>
<evidence type="ECO:0000256" key="2">
    <source>
        <dbReference type="ARBA" id="ARBA00007441"/>
    </source>
</evidence>
<gene>
    <name evidence="8" type="ORF">AXX12_06760</name>
</gene>
<dbReference type="STRING" id="1794912.AXX12_06760"/>
<dbReference type="InterPro" id="IPR015424">
    <property type="entry name" value="PyrdxlP-dep_Trfase"/>
</dbReference>
<sequence>MISKRAREVQISPTVALTGKIAELRRQGTDIISFNIGEPDFPTPDYVKKAAFDAINKNFTKYPPASGFLDLKEAVVNKLRIDNGLSYDPKQICVSNGAKQAVVNALYALCGEGDEVIIPVPCWVSYTEMVKLTGADSVLVKVDEKNGFALDLAAIESAITPRTKAIIINTPNNPSGAVYSEESLRQLAAMAVEHDFYIISDEIYEKLIFDEEKHFCIGSISPEVQERCVIINGVSKAYAMPGWRIGYSAAAKPIAKAIEAFQSQMTSGACSVSQKAALAAITGPQDDLNKMREEYDRRRRFMQKRLSEIDGFACDPVKGAFYLLPDISGLLGRTYAGKTIASSMDLASFLLEKANIAVVPGEAFNAKDKLRFSYANSMDNLAEGLNRIEAAIALLS</sequence>
<dbReference type="Proteomes" id="UP000076268">
    <property type="component" value="Unassembled WGS sequence"/>
</dbReference>
<evidence type="ECO:0000256" key="1">
    <source>
        <dbReference type="ARBA" id="ARBA00001933"/>
    </source>
</evidence>
<name>A0A154BRJ0_ANASB</name>
<dbReference type="PRINTS" id="PR00753">
    <property type="entry name" value="ACCSYNTHASE"/>
</dbReference>
<feature type="domain" description="Aminotransferase class I/classII large" evidence="7">
    <location>
        <begin position="29"/>
        <end position="388"/>
    </location>
</feature>
<evidence type="ECO:0000313" key="8">
    <source>
        <dbReference type="EMBL" id="KYZ76138.1"/>
    </source>
</evidence>
<keyword evidence="5" id="KW-0663">Pyridoxal phosphate</keyword>
<dbReference type="SUPFAM" id="SSF53383">
    <property type="entry name" value="PLP-dependent transferases"/>
    <property type="match status" value="1"/>
</dbReference>
<dbReference type="PANTHER" id="PTHR46383">
    <property type="entry name" value="ASPARTATE AMINOTRANSFERASE"/>
    <property type="match status" value="1"/>
</dbReference>
<dbReference type="AlphaFoldDB" id="A0A154BRJ0"/>